<feature type="non-terminal residue" evidence="1">
    <location>
        <position position="1"/>
    </location>
</feature>
<proteinExistence type="predicted"/>
<dbReference type="EMBL" id="CAJVCH010032940">
    <property type="protein sequence ID" value="CAG7713085.1"/>
    <property type="molecule type" value="Genomic_DNA"/>
</dbReference>
<accession>A0A8J2JA17</accession>
<protein>
    <submittedName>
        <fullName evidence="1">Uncharacterized protein</fullName>
    </submittedName>
</protein>
<gene>
    <name evidence="1" type="ORF">AFUS01_LOCUS5209</name>
</gene>
<organism evidence="1 2">
    <name type="scientific">Allacma fusca</name>
    <dbReference type="NCBI Taxonomy" id="39272"/>
    <lineage>
        <taxon>Eukaryota</taxon>
        <taxon>Metazoa</taxon>
        <taxon>Ecdysozoa</taxon>
        <taxon>Arthropoda</taxon>
        <taxon>Hexapoda</taxon>
        <taxon>Collembola</taxon>
        <taxon>Symphypleona</taxon>
        <taxon>Sminthuridae</taxon>
        <taxon>Allacma</taxon>
    </lineage>
</organism>
<keyword evidence="2" id="KW-1185">Reference proteome</keyword>
<evidence type="ECO:0000313" key="2">
    <source>
        <dbReference type="Proteomes" id="UP000708208"/>
    </source>
</evidence>
<dbReference type="Proteomes" id="UP000708208">
    <property type="component" value="Unassembled WGS sequence"/>
</dbReference>
<evidence type="ECO:0000313" key="1">
    <source>
        <dbReference type="EMBL" id="CAG7713085.1"/>
    </source>
</evidence>
<comment type="caution">
    <text evidence="1">The sequence shown here is derived from an EMBL/GenBank/DDBJ whole genome shotgun (WGS) entry which is preliminary data.</text>
</comment>
<reference evidence="1" key="1">
    <citation type="submission" date="2021-06" db="EMBL/GenBank/DDBJ databases">
        <authorList>
            <person name="Hodson N. C."/>
            <person name="Mongue J. A."/>
            <person name="Jaron S. K."/>
        </authorList>
    </citation>
    <scope>NUCLEOTIDE SEQUENCE</scope>
</reference>
<sequence length="11" mass="1264">KRIRSGVYSVV</sequence>
<name>A0A8J2JA17_9HEXA</name>